<gene>
    <name evidence="1" type="ORF">SEVIR_3G064150v2</name>
</gene>
<evidence type="ECO:0000313" key="2">
    <source>
        <dbReference type="Proteomes" id="UP000298652"/>
    </source>
</evidence>
<evidence type="ECO:0000313" key="1">
    <source>
        <dbReference type="EMBL" id="TKW24666.1"/>
    </source>
</evidence>
<sequence>MLSSRHGSCLRGIRSVIHVKKRIRSMIIVSVVSMNYERKNKASSLVCEVVQVQQIAA</sequence>
<protein>
    <submittedName>
        <fullName evidence="1">Uncharacterized protein</fullName>
    </submittedName>
</protein>
<accession>A0A4V6D987</accession>
<reference evidence="1" key="1">
    <citation type="submission" date="2019-03" db="EMBL/GenBank/DDBJ databases">
        <title>WGS assembly of Setaria viridis.</title>
        <authorList>
            <person name="Huang P."/>
            <person name="Jenkins J."/>
            <person name="Grimwood J."/>
            <person name="Barry K."/>
            <person name="Healey A."/>
            <person name="Mamidi S."/>
            <person name="Sreedasyam A."/>
            <person name="Shu S."/>
            <person name="Feldman M."/>
            <person name="Wu J."/>
            <person name="Yu Y."/>
            <person name="Chen C."/>
            <person name="Johnson J."/>
            <person name="Rokhsar D."/>
            <person name="Baxter I."/>
            <person name="Schmutz J."/>
            <person name="Brutnell T."/>
            <person name="Kellogg E."/>
        </authorList>
    </citation>
    <scope>NUCLEOTIDE SEQUENCE [LARGE SCALE GENOMIC DNA]</scope>
</reference>
<dbReference type="EMBL" id="CM016554">
    <property type="protein sequence ID" value="TKW24666.1"/>
    <property type="molecule type" value="Genomic_DNA"/>
</dbReference>
<dbReference type="AlphaFoldDB" id="A0A4V6D987"/>
<name>A0A4V6D987_SETVI</name>
<dbReference type="Proteomes" id="UP000298652">
    <property type="component" value="Chromosome 3"/>
</dbReference>
<dbReference type="Gramene" id="TKW24666">
    <property type="protein sequence ID" value="TKW24666"/>
    <property type="gene ID" value="SEVIR_3G064150v2"/>
</dbReference>
<organism evidence="1 2">
    <name type="scientific">Setaria viridis</name>
    <name type="common">Green bristlegrass</name>
    <name type="synonym">Setaria italica subsp. viridis</name>
    <dbReference type="NCBI Taxonomy" id="4556"/>
    <lineage>
        <taxon>Eukaryota</taxon>
        <taxon>Viridiplantae</taxon>
        <taxon>Streptophyta</taxon>
        <taxon>Embryophyta</taxon>
        <taxon>Tracheophyta</taxon>
        <taxon>Spermatophyta</taxon>
        <taxon>Magnoliopsida</taxon>
        <taxon>Liliopsida</taxon>
        <taxon>Poales</taxon>
        <taxon>Poaceae</taxon>
        <taxon>PACMAD clade</taxon>
        <taxon>Panicoideae</taxon>
        <taxon>Panicodae</taxon>
        <taxon>Paniceae</taxon>
        <taxon>Cenchrinae</taxon>
        <taxon>Setaria</taxon>
    </lineage>
</organism>
<keyword evidence="2" id="KW-1185">Reference proteome</keyword>
<proteinExistence type="predicted"/>